<dbReference type="STRING" id="1076935.U4LPE1"/>
<evidence type="ECO:0000256" key="6">
    <source>
        <dbReference type="SAM" id="MobiDB-lite"/>
    </source>
</evidence>
<keyword evidence="8" id="KW-1185">Reference proteome</keyword>
<keyword evidence="4 5" id="KW-0408">Iron</keyword>
<dbReference type="EMBL" id="HF935557">
    <property type="protein sequence ID" value="CCX31195.1"/>
    <property type="molecule type" value="Genomic_DNA"/>
</dbReference>
<gene>
    <name evidence="7" type="ORF">PCON_10323</name>
</gene>
<keyword evidence="1 5" id="KW-0479">Metal-binding</keyword>
<organism evidence="7 8">
    <name type="scientific">Pyronema omphalodes (strain CBS 100304)</name>
    <name type="common">Pyronema confluens</name>
    <dbReference type="NCBI Taxonomy" id="1076935"/>
    <lineage>
        <taxon>Eukaryota</taxon>
        <taxon>Fungi</taxon>
        <taxon>Dikarya</taxon>
        <taxon>Ascomycota</taxon>
        <taxon>Pezizomycotina</taxon>
        <taxon>Pezizomycetes</taxon>
        <taxon>Pezizales</taxon>
        <taxon>Pyronemataceae</taxon>
        <taxon>Pyronema</taxon>
    </lineage>
</organism>
<dbReference type="InterPro" id="IPR034812">
    <property type="entry name" value="Ppo-like_N"/>
</dbReference>
<dbReference type="PANTHER" id="PTHR11903:SF13">
    <property type="entry name" value="LINOLEATE 10R-LIPOXYGENASE"/>
    <property type="match status" value="1"/>
</dbReference>
<dbReference type="InterPro" id="IPR037120">
    <property type="entry name" value="Haem_peroxidase_sf_animal"/>
</dbReference>
<dbReference type="eggNOG" id="KOG2408">
    <property type="taxonomic scope" value="Eukaryota"/>
</dbReference>
<dbReference type="GO" id="GO:0020037">
    <property type="term" value="F:heme binding"/>
    <property type="evidence" value="ECO:0007669"/>
    <property type="project" value="InterPro"/>
</dbReference>
<keyword evidence="5" id="KW-0349">Heme</keyword>
<proteinExistence type="predicted"/>
<name>U4LPE1_PYROM</name>
<reference evidence="7 8" key="1">
    <citation type="journal article" date="2013" name="PLoS Genet.">
        <title>The genome and development-dependent transcriptomes of Pyronema confluens: a window into fungal evolution.</title>
        <authorList>
            <person name="Traeger S."/>
            <person name="Altegoer F."/>
            <person name="Freitag M."/>
            <person name="Gabaldon T."/>
            <person name="Kempken F."/>
            <person name="Kumar A."/>
            <person name="Marcet-Houben M."/>
            <person name="Poggeler S."/>
            <person name="Stajich J.E."/>
            <person name="Nowrousian M."/>
        </authorList>
    </citation>
    <scope>NUCLEOTIDE SEQUENCE [LARGE SCALE GENOMIC DNA]</scope>
    <source>
        <strain evidence="8">CBS 100304</strain>
        <tissue evidence="7">Vegetative mycelium</tissue>
    </source>
</reference>
<sequence length="1141" mass="129031">MSCPVKASSSTAAASAPSQASSRAPITNGASHHNNYTAAPIKVNPPVAKPTRKEVEATFEKFASLIHASNRPLPHRYGDGRTEKEDDQTTGIRNDIAVLRKGGFLMESLQTIWMVVQNKRRGGPVDDKTMIMERLIQLTSRLPESSRLRTKLTSTQVETLWNSLQHPPISYCGDQFVYRQADGGYNNIQDPNLGRAGSPYARSVKPMIKMPGAPPDAYTVFDSIFSRGPSGENYRPHNNNVNSMLFYIASIIIHDLFRTNRADPNISDTSSYLDLSPLYGINQTQQDTVRTFKDGKLKPDVFAEKRLLAFPPGVSVLLLCFGRFHNHVATQLKEINEGGRFDLKHDRRWHNDDLETKNAKALKKQDEDLFQTARLVTCGLYINFVLNDYLRTIVNLNRVDTTWTLDPRFDPSKMYNPDGTPAGVGNMVSIEFNLVYRWHSCISKRDDLWTQEFYQKLFGPDVDVQKVTLPEFLRAVHIWEMSIPEDPAERTLEDFVRQPDGSFNDDDLVKVLMESVEDPAGAFGARNVPHVMRLVEVLGIEQTRRWKVASLNEFREFFGLQKHKTFESINPDPVVANTLRQLYDHPDFVELYPGIVAEDDKEPMVPGVGIGPTYTVSRAILSDAVTLVRADRFYTIDYTAAALTNWGIEEASSNKDVLHGTVAYKLFLKAFPNHFKYNSIYALHPLTIPSENRKIFTALNIVDQFDFDRPKRIKQRIPIRSYGATKAILTDPTNFKVTWGAGFDYIMEAKFMLSGDGSPFTGMKKFVGERLYGQGGNINWKQQIKDFYKETTTKLIRKKAYQLAGTDCYQVDAVRDIGNIAQTIFAADIFNLPLKSDDHPKGIYTEQELYMVLCAMFIAIFFDMDSSKSFPLRHAAYAATRQLGAVVEQQVKALKSWGWLQGVWDPLNIRGRNKSALRDYGYHMINRLIESGDSAAEITWKYIIPTAGASAPNQGQIFAQVLDFYLQEENAEHLAEIQRLAAEDTDDAWEVIKKYALEGGRLAGTFGLYRRVDCDEIVLKDGAEEMTLVKDDLVFVSFISASRDENIFPDPLQIKLDRPEASYMQYGDGPHECLGKHANIVGLTTMLMEFGKLKGLRRAPGLPGQMKTIPKPGGFKIYMKEDWSGFWPFPTSMKVRFDDII</sequence>
<dbReference type="GO" id="GO:0006631">
    <property type="term" value="P:fatty acid metabolic process"/>
    <property type="evidence" value="ECO:0007669"/>
    <property type="project" value="UniProtKB-ARBA"/>
</dbReference>
<dbReference type="AlphaFoldDB" id="U4LPE1"/>
<evidence type="ECO:0000313" key="8">
    <source>
        <dbReference type="Proteomes" id="UP000018144"/>
    </source>
</evidence>
<dbReference type="PROSITE" id="PS50292">
    <property type="entry name" value="PEROXIDASE_3"/>
    <property type="match status" value="1"/>
</dbReference>
<dbReference type="GO" id="GO:0016705">
    <property type="term" value="F:oxidoreductase activity, acting on paired donors, with incorporation or reduction of molecular oxygen"/>
    <property type="evidence" value="ECO:0007669"/>
    <property type="project" value="InterPro"/>
</dbReference>
<feature type="compositionally biased region" description="Polar residues" evidence="6">
    <location>
        <begin position="28"/>
        <end position="37"/>
    </location>
</feature>
<evidence type="ECO:0000313" key="7">
    <source>
        <dbReference type="EMBL" id="CCX31195.1"/>
    </source>
</evidence>
<keyword evidence="2" id="KW-0223">Dioxygenase</keyword>
<dbReference type="PANTHER" id="PTHR11903">
    <property type="entry name" value="PROSTAGLANDIN G/H SYNTHASE"/>
    <property type="match status" value="1"/>
</dbReference>
<keyword evidence="3" id="KW-0560">Oxidoreductase</keyword>
<evidence type="ECO:0000256" key="2">
    <source>
        <dbReference type="ARBA" id="ARBA00022964"/>
    </source>
</evidence>
<accession>U4LPE1</accession>
<dbReference type="Pfam" id="PF03098">
    <property type="entry name" value="An_peroxidase"/>
    <property type="match status" value="2"/>
</dbReference>
<feature type="region of interest" description="Disordered" evidence="6">
    <location>
        <begin position="70"/>
        <end position="89"/>
    </location>
</feature>
<dbReference type="GO" id="GO:0005506">
    <property type="term" value="F:iron ion binding"/>
    <property type="evidence" value="ECO:0007669"/>
    <property type="project" value="InterPro"/>
</dbReference>
<dbReference type="OMA" id="NTEYART"/>
<dbReference type="InterPro" id="IPR036396">
    <property type="entry name" value="Cyt_P450_sf"/>
</dbReference>
<evidence type="ECO:0000256" key="3">
    <source>
        <dbReference type="ARBA" id="ARBA00023002"/>
    </source>
</evidence>
<dbReference type="CDD" id="cd20612">
    <property type="entry name" value="CYP_LDS-like_C"/>
    <property type="match status" value="1"/>
</dbReference>
<dbReference type="Gene3D" id="1.10.630.10">
    <property type="entry name" value="Cytochrome P450"/>
    <property type="match status" value="1"/>
</dbReference>
<dbReference type="Proteomes" id="UP000018144">
    <property type="component" value="Unassembled WGS sequence"/>
</dbReference>
<dbReference type="Gene3D" id="1.10.640.10">
    <property type="entry name" value="Haem peroxidase domain superfamily, animal type"/>
    <property type="match status" value="1"/>
</dbReference>
<protein>
    <submittedName>
        <fullName evidence="7">Similar to Psi-producing oxygenase A acc. no. Q6RET3</fullName>
    </submittedName>
</protein>
<evidence type="ECO:0000256" key="5">
    <source>
        <dbReference type="PIRSR" id="PIRSR619791-2"/>
    </source>
</evidence>
<feature type="region of interest" description="Disordered" evidence="6">
    <location>
        <begin position="1"/>
        <end position="52"/>
    </location>
</feature>
<feature type="binding site" description="axial binding residue" evidence="5">
    <location>
        <position position="439"/>
    </location>
    <ligand>
        <name>heme b</name>
        <dbReference type="ChEBI" id="CHEBI:60344"/>
    </ligand>
    <ligandPart>
        <name>Fe</name>
        <dbReference type="ChEBI" id="CHEBI:18248"/>
    </ligandPart>
</feature>
<evidence type="ECO:0000256" key="1">
    <source>
        <dbReference type="ARBA" id="ARBA00022723"/>
    </source>
</evidence>
<dbReference type="InterPro" id="IPR019791">
    <property type="entry name" value="Haem_peroxidase_animal"/>
</dbReference>
<dbReference type="CDD" id="cd09817">
    <property type="entry name" value="linoleate_diol_synthase_like"/>
    <property type="match status" value="1"/>
</dbReference>
<dbReference type="SUPFAM" id="SSF48113">
    <property type="entry name" value="Heme-dependent peroxidases"/>
    <property type="match status" value="1"/>
</dbReference>
<dbReference type="GO" id="GO:0004497">
    <property type="term" value="F:monooxygenase activity"/>
    <property type="evidence" value="ECO:0007669"/>
    <property type="project" value="InterPro"/>
</dbReference>
<feature type="compositionally biased region" description="Low complexity" evidence="6">
    <location>
        <begin position="7"/>
        <end position="24"/>
    </location>
</feature>
<evidence type="ECO:0000256" key="4">
    <source>
        <dbReference type="ARBA" id="ARBA00023004"/>
    </source>
</evidence>
<dbReference type="InterPro" id="IPR050783">
    <property type="entry name" value="Oxylipin_biosynth_metab"/>
</dbReference>
<dbReference type="InterPro" id="IPR010255">
    <property type="entry name" value="Haem_peroxidase_sf"/>
</dbReference>
<dbReference type="OrthoDB" id="823504at2759"/>
<dbReference type="GO" id="GO:0004601">
    <property type="term" value="F:peroxidase activity"/>
    <property type="evidence" value="ECO:0007669"/>
    <property type="project" value="InterPro"/>
</dbReference>
<dbReference type="SUPFAM" id="SSF48264">
    <property type="entry name" value="Cytochrome P450"/>
    <property type="match status" value="1"/>
</dbReference>
<dbReference type="GO" id="GO:0051213">
    <property type="term" value="F:dioxygenase activity"/>
    <property type="evidence" value="ECO:0007669"/>
    <property type="project" value="UniProtKB-KW"/>
</dbReference>
<dbReference type="GO" id="GO:0006979">
    <property type="term" value="P:response to oxidative stress"/>
    <property type="evidence" value="ECO:0007669"/>
    <property type="project" value="InterPro"/>
</dbReference>